<dbReference type="Proteomes" id="UP000184096">
    <property type="component" value="Chromosome I"/>
</dbReference>
<evidence type="ECO:0000313" key="3">
    <source>
        <dbReference type="Proteomes" id="UP000184096"/>
    </source>
</evidence>
<sequence>MLKEILALTTATLLIVAIMVIVFERAGRRYFND</sequence>
<protein>
    <submittedName>
        <fullName evidence="2">Uncharacterized protein</fullName>
    </submittedName>
</protein>
<evidence type="ECO:0000313" key="2">
    <source>
        <dbReference type="EMBL" id="SHN80550.1"/>
    </source>
</evidence>
<evidence type="ECO:0000256" key="1">
    <source>
        <dbReference type="SAM" id="Phobius"/>
    </source>
</evidence>
<proteinExistence type="predicted"/>
<organism evidence="2 3">
    <name type="scientific">Bradyrhizobium erythrophlei</name>
    <dbReference type="NCBI Taxonomy" id="1437360"/>
    <lineage>
        <taxon>Bacteria</taxon>
        <taxon>Pseudomonadati</taxon>
        <taxon>Pseudomonadota</taxon>
        <taxon>Alphaproteobacteria</taxon>
        <taxon>Hyphomicrobiales</taxon>
        <taxon>Nitrobacteraceae</taxon>
        <taxon>Bradyrhizobium</taxon>
    </lineage>
</organism>
<name>A0A1M7UCJ1_9BRAD</name>
<keyword evidence="1" id="KW-0812">Transmembrane</keyword>
<reference evidence="3" key="1">
    <citation type="submission" date="2016-11" db="EMBL/GenBank/DDBJ databases">
        <authorList>
            <person name="Varghese N."/>
            <person name="Submissions S."/>
        </authorList>
    </citation>
    <scope>NUCLEOTIDE SEQUENCE [LARGE SCALE GENOMIC DNA]</scope>
    <source>
        <strain evidence="3">GAS401</strain>
    </source>
</reference>
<dbReference type="AlphaFoldDB" id="A0A1M7UCJ1"/>
<keyword evidence="1" id="KW-1133">Transmembrane helix</keyword>
<keyword evidence="3" id="KW-1185">Reference proteome</keyword>
<dbReference type="EMBL" id="LT670849">
    <property type="protein sequence ID" value="SHN80550.1"/>
    <property type="molecule type" value="Genomic_DNA"/>
</dbReference>
<keyword evidence="1" id="KW-0472">Membrane</keyword>
<gene>
    <name evidence="2" type="ORF">SAMN05444170_4417</name>
</gene>
<feature type="transmembrane region" description="Helical" evidence="1">
    <location>
        <begin position="6"/>
        <end position="23"/>
    </location>
</feature>
<accession>A0A1M7UCJ1</accession>